<protein>
    <recommendedName>
        <fullName evidence="3">Mitochondrial protein</fullName>
    </recommendedName>
</protein>
<dbReference type="PANTHER" id="PTHR33064">
    <property type="entry name" value="POL PROTEIN"/>
    <property type="match status" value="1"/>
</dbReference>
<comment type="caution">
    <text evidence="1">The sequence shown here is derived from an EMBL/GenBank/DDBJ whole genome shotgun (WGS) entry which is preliminary data.</text>
</comment>
<evidence type="ECO:0000313" key="1">
    <source>
        <dbReference type="EMBL" id="KAJ8773305.1"/>
    </source>
</evidence>
<evidence type="ECO:0000313" key="2">
    <source>
        <dbReference type="Proteomes" id="UP001159364"/>
    </source>
</evidence>
<dbReference type="Gene3D" id="3.30.70.270">
    <property type="match status" value="2"/>
</dbReference>
<dbReference type="Proteomes" id="UP001159364">
    <property type="component" value="Linkage Group LG02"/>
</dbReference>
<dbReference type="AlphaFoldDB" id="A0AAV8U252"/>
<name>A0AAV8U252_9ROSI</name>
<keyword evidence="2" id="KW-1185">Reference proteome</keyword>
<accession>A0AAV8U252</accession>
<reference evidence="1 2" key="1">
    <citation type="submission" date="2021-09" db="EMBL/GenBank/DDBJ databases">
        <title>Genomic insights and catalytic innovation underlie evolution of tropane alkaloids biosynthesis.</title>
        <authorList>
            <person name="Wang Y.-J."/>
            <person name="Tian T."/>
            <person name="Huang J.-P."/>
            <person name="Huang S.-X."/>
        </authorList>
    </citation>
    <scope>NUCLEOTIDE SEQUENCE [LARGE SCALE GENOMIC DNA]</scope>
    <source>
        <strain evidence="1">KIB-2018</strain>
        <tissue evidence="1">Leaf</tissue>
    </source>
</reference>
<gene>
    <name evidence="1" type="ORF">K2173_028482</name>
</gene>
<evidence type="ECO:0008006" key="3">
    <source>
        <dbReference type="Google" id="ProtNLM"/>
    </source>
</evidence>
<dbReference type="InterPro" id="IPR043502">
    <property type="entry name" value="DNA/RNA_pol_sf"/>
</dbReference>
<dbReference type="PANTHER" id="PTHR33064:SF37">
    <property type="entry name" value="RIBONUCLEASE H"/>
    <property type="match status" value="1"/>
</dbReference>
<proteinExistence type="predicted"/>
<dbReference type="EMBL" id="JAIWQS010000002">
    <property type="protein sequence ID" value="KAJ8773305.1"/>
    <property type="molecule type" value="Genomic_DNA"/>
</dbReference>
<dbReference type="SUPFAM" id="SSF56672">
    <property type="entry name" value="DNA/RNA polymerases"/>
    <property type="match status" value="1"/>
</dbReference>
<dbReference type="InterPro" id="IPR051320">
    <property type="entry name" value="Viral_Replic_Matur_Polypro"/>
</dbReference>
<dbReference type="InterPro" id="IPR043128">
    <property type="entry name" value="Rev_trsase/Diguanyl_cyclase"/>
</dbReference>
<dbReference type="FunFam" id="3.30.70.270:FF:000020">
    <property type="entry name" value="Transposon Tf2-6 polyprotein-like Protein"/>
    <property type="match status" value="1"/>
</dbReference>
<sequence>MADHLCHLWVVFEVLQKNQLFVKKSKCVFGGTCVEYLGHYISTQGVATDPTKIQAVMDWPIPTTLKQLRGFLGLTGYYRRFVKNYGSISKPLTELLKKDNFAWSVAA</sequence>
<organism evidence="1 2">
    <name type="scientific">Erythroxylum novogranatense</name>
    <dbReference type="NCBI Taxonomy" id="1862640"/>
    <lineage>
        <taxon>Eukaryota</taxon>
        <taxon>Viridiplantae</taxon>
        <taxon>Streptophyta</taxon>
        <taxon>Embryophyta</taxon>
        <taxon>Tracheophyta</taxon>
        <taxon>Spermatophyta</taxon>
        <taxon>Magnoliopsida</taxon>
        <taxon>eudicotyledons</taxon>
        <taxon>Gunneridae</taxon>
        <taxon>Pentapetalae</taxon>
        <taxon>rosids</taxon>
        <taxon>fabids</taxon>
        <taxon>Malpighiales</taxon>
        <taxon>Erythroxylaceae</taxon>
        <taxon>Erythroxylum</taxon>
    </lineage>
</organism>